<comment type="caution">
    <text evidence="2">The sequence shown here is derived from an EMBL/GenBank/DDBJ whole genome shotgun (WGS) entry which is preliminary data.</text>
</comment>
<dbReference type="AlphaFoldDB" id="A0A9Q0XA65"/>
<sequence>MSAMSAKLARLEEQEKAFLAAHPQGPKLKSAEGGSGRSSSGVGSLPQEQKVAKRRPVDPTSNKALGEEEGALGNPGEKRKKKKKKKREEEETARGGRRV</sequence>
<keyword evidence="3" id="KW-1185">Reference proteome</keyword>
<evidence type="ECO:0000313" key="3">
    <source>
        <dbReference type="Proteomes" id="UP001142489"/>
    </source>
</evidence>
<feature type="compositionally biased region" description="Basic and acidic residues" evidence="1">
    <location>
        <begin position="87"/>
        <end position="99"/>
    </location>
</feature>
<feature type="region of interest" description="Disordered" evidence="1">
    <location>
        <begin position="15"/>
        <end position="99"/>
    </location>
</feature>
<dbReference type="EMBL" id="JAPFRF010000019">
    <property type="protein sequence ID" value="KAJ7307568.1"/>
    <property type="molecule type" value="Genomic_DNA"/>
</dbReference>
<accession>A0A9Q0XA65</accession>
<reference evidence="2" key="1">
    <citation type="journal article" date="2023" name="DNA Res.">
        <title>Chromosome-level genome assembly of Phrynocephalus forsythii using third-generation DNA sequencing and Hi-C analysis.</title>
        <authorList>
            <person name="Qi Y."/>
            <person name="Zhao W."/>
            <person name="Zhao Y."/>
            <person name="Niu C."/>
            <person name="Cao S."/>
            <person name="Zhang Y."/>
        </authorList>
    </citation>
    <scope>NUCLEOTIDE SEQUENCE</scope>
    <source>
        <tissue evidence="2">Muscle</tissue>
    </source>
</reference>
<gene>
    <name evidence="2" type="ORF">JRQ81_009594</name>
</gene>
<protein>
    <submittedName>
        <fullName evidence="2">Uncharacterized protein</fullName>
    </submittedName>
</protein>
<proteinExistence type="predicted"/>
<dbReference type="OrthoDB" id="10019757at2759"/>
<name>A0A9Q0XA65_9SAUR</name>
<dbReference type="Proteomes" id="UP001142489">
    <property type="component" value="Unassembled WGS sequence"/>
</dbReference>
<organism evidence="2 3">
    <name type="scientific">Phrynocephalus forsythii</name>
    <dbReference type="NCBI Taxonomy" id="171643"/>
    <lineage>
        <taxon>Eukaryota</taxon>
        <taxon>Metazoa</taxon>
        <taxon>Chordata</taxon>
        <taxon>Craniata</taxon>
        <taxon>Vertebrata</taxon>
        <taxon>Euteleostomi</taxon>
        <taxon>Lepidosauria</taxon>
        <taxon>Squamata</taxon>
        <taxon>Bifurcata</taxon>
        <taxon>Unidentata</taxon>
        <taxon>Episquamata</taxon>
        <taxon>Toxicofera</taxon>
        <taxon>Iguania</taxon>
        <taxon>Acrodonta</taxon>
        <taxon>Agamidae</taxon>
        <taxon>Agaminae</taxon>
        <taxon>Phrynocephalus</taxon>
    </lineage>
</organism>
<evidence type="ECO:0000256" key="1">
    <source>
        <dbReference type="SAM" id="MobiDB-lite"/>
    </source>
</evidence>
<evidence type="ECO:0000313" key="2">
    <source>
        <dbReference type="EMBL" id="KAJ7307568.1"/>
    </source>
</evidence>